<proteinExistence type="predicted"/>
<dbReference type="EMBL" id="LFOD01000003">
    <property type="protein sequence ID" value="KMV19604.1"/>
    <property type="molecule type" value="Genomic_DNA"/>
</dbReference>
<dbReference type="Proteomes" id="UP000037594">
    <property type="component" value="Unassembled WGS sequence"/>
</dbReference>
<gene>
    <name evidence="1" type="ORF">ACT17_06040</name>
</gene>
<sequence>MADVTATRESLIDELLAAVPGSERASTWERDVQKGGRAVAVVVHDPAGPNEEFALLRLRAFDSDGWELSGRALRGTYSTTLQLAKEWLS</sequence>
<reference evidence="1 2" key="1">
    <citation type="submission" date="2015-06" db="EMBL/GenBank/DDBJ databases">
        <title>Genome sequence of Mycobacterium conceptionense strain MLE.</title>
        <authorList>
            <person name="Greninger A.L."/>
            <person name="Cunningham G."/>
            <person name="Chiu C.Y."/>
            <person name="Miller S."/>
        </authorList>
    </citation>
    <scope>NUCLEOTIDE SEQUENCE [LARGE SCALE GENOMIC DNA]</scope>
    <source>
        <strain evidence="1 2">MLE</strain>
    </source>
</reference>
<dbReference type="AlphaFoldDB" id="A0A0J8X2B9"/>
<evidence type="ECO:0000313" key="1">
    <source>
        <dbReference type="EMBL" id="KMV19604.1"/>
    </source>
</evidence>
<comment type="caution">
    <text evidence="1">The sequence shown here is derived from an EMBL/GenBank/DDBJ whole genome shotgun (WGS) entry which is preliminary data.</text>
</comment>
<name>A0A0J8X2B9_9MYCO</name>
<dbReference type="RefSeq" id="WP_048895543.1">
    <property type="nucleotide sequence ID" value="NZ_LFOD01000003.1"/>
</dbReference>
<dbReference type="PATRIC" id="fig|451644.5.peg.1230"/>
<protein>
    <submittedName>
        <fullName evidence="1">Uncharacterized protein</fullName>
    </submittedName>
</protein>
<evidence type="ECO:0000313" key="2">
    <source>
        <dbReference type="Proteomes" id="UP000037594"/>
    </source>
</evidence>
<accession>A0A0J8X2B9</accession>
<organism evidence="1 2">
    <name type="scientific">Mycolicibacterium conceptionense</name>
    <dbReference type="NCBI Taxonomy" id="451644"/>
    <lineage>
        <taxon>Bacteria</taxon>
        <taxon>Bacillati</taxon>
        <taxon>Actinomycetota</taxon>
        <taxon>Actinomycetes</taxon>
        <taxon>Mycobacteriales</taxon>
        <taxon>Mycobacteriaceae</taxon>
        <taxon>Mycolicibacterium</taxon>
    </lineage>
</organism>